<dbReference type="RefSeq" id="WP_090877120.1">
    <property type="nucleotide sequence ID" value="NZ_FMXQ01000005.1"/>
</dbReference>
<evidence type="ECO:0000313" key="9">
    <source>
        <dbReference type="EMBL" id="SDB37537.1"/>
    </source>
</evidence>
<dbReference type="EMBL" id="FMXQ01000005">
    <property type="protein sequence ID" value="SDB37537.1"/>
    <property type="molecule type" value="Genomic_DNA"/>
</dbReference>
<comment type="subcellular location">
    <subcellularLocation>
        <location evidence="1 7">Cell membrane</location>
        <topology evidence="1 7">Multi-pass membrane protein</topology>
    </subcellularLocation>
</comment>
<feature type="domain" description="ABC transmembrane type-1" evidence="8">
    <location>
        <begin position="93"/>
        <end position="298"/>
    </location>
</feature>
<evidence type="ECO:0000256" key="4">
    <source>
        <dbReference type="ARBA" id="ARBA00022692"/>
    </source>
</evidence>
<keyword evidence="5 7" id="KW-1133">Transmembrane helix</keyword>
<feature type="transmembrane region" description="Helical" evidence="7">
    <location>
        <begin position="99"/>
        <end position="123"/>
    </location>
</feature>
<dbReference type="STRING" id="665467.SAMN02982931_02874"/>
<dbReference type="PANTHER" id="PTHR43163">
    <property type="entry name" value="DIPEPTIDE TRANSPORT SYSTEM PERMEASE PROTEIN DPPB-RELATED"/>
    <property type="match status" value="1"/>
</dbReference>
<dbReference type="Proteomes" id="UP000199071">
    <property type="component" value="Unassembled WGS sequence"/>
</dbReference>
<feature type="transmembrane region" description="Helical" evidence="7">
    <location>
        <begin position="279"/>
        <end position="305"/>
    </location>
</feature>
<protein>
    <submittedName>
        <fullName evidence="9">Peptide/nickel transport system permease protein</fullName>
    </submittedName>
</protein>
<evidence type="ECO:0000256" key="7">
    <source>
        <dbReference type="RuleBase" id="RU363032"/>
    </source>
</evidence>
<dbReference type="InterPro" id="IPR000515">
    <property type="entry name" value="MetI-like"/>
</dbReference>
<keyword evidence="10" id="KW-1185">Reference proteome</keyword>
<feature type="transmembrane region" description="Helical" evidence="7">
    <location>
        <begin position="135"/>
        <end position="159"/>
    </location>
</feature>
<evidence type="ECO:0000259" key="8">
    <source>
        <dbReference type="PROSITE" id="PS50928"/>
    </source>
</evidence>
<proteinExistence type="inferred from homology"/>
<dbReference type="GO" id="GO:0005886">
    <property type="term" value="C:plasma membrane"/>
    <property type="evidence" value="ECO:0007669"/>
    <property type="project" value="UniProtKB-SubCell"/>
</dbReference>
<evidence type="ECO:0000256" key="5">
    <source>
        <dbReference type="ARBA" id="ARBA00022989"/>
    </source>
</evidence>
<comment type="similarity">
    <text evidence="7">Belongs to the binding-protein-dependent transport system permease family.</text>
</comment>
<dbReference type="CDD" id="cd06261">
    <property type="entry name" value="TM_PBP2"/>
    <property type="match status" value="1"/>
</dbReference>
<dbReference type="PROSITE" id="PS50928">
    <property type="entry name" value="ABC_TM1"/>
    <property type="match status" value="1"/>
</dbReference>
<name>A0A1G6CX78_9HYPH</name>
<gene>
    <name evidence="9" type="ORF">SAMN02982931_02874</name>
</gene>
<dbReference type="SUPFAM" id="SSF161098">
    <property type="entry name" value="MetI-like"/>
    <property type="match status" value="1"/>
</dbReference>
<evidence type="ECO:0000256" key="1">
    <source>
        <dbReference type="ARBA" id="ARBA00004651"/>
    </source>
</evidence>
<sequence length="314" mass="34123">MPFLSRLAGIVATLFLLSIVVFCLQLLLPGDIASILAGEDRSPETLAAISERFGLDQPIPVQYVRWLGNALQGDLGMSMRFNQPVSTLVLSKLPVTFQLATMALIFAILIGVTSGIIAAVFAGTAIDQTLGVFSILGFSIPNFWLGILLIMVVSVQWGLLPASGYVSPFVDPWQSFRTMLMPAFVLGSQLAAVLMRHTRSAMIEVLHSDYVRTAHAKGMPRWRIIIKHALRNALVPVVTLGALEFGQLLGGSVLTEWIFTIPGIGKLLVDAVFNRDYPIVQAVVLCSGAIYITLNLLADIAYVFLDPRTRRGAT</sequence>
<dbReference type="InterPro" id="IPR045621">
    <property type="entry name" value="BPD_transp_1_N"/>
</dbReference>
<feature type="transmembrane region" description="Helical" evidence="7">
    <location>
        <begin position="179"/>
        <end position="195"/>
    </location>
</feature>
<evidence type="ECO:0000256" key="3">
    <source>
        <dbReference type="ARBA" id="ARBA00022475"/>
    </source>
</evidence>
<keyword evidence="6 7" id="KW-0472">Membrane</keyword>
<dbReference type="AlphaFoldDB" id="A0A1G6CX78"/>
<dbReference type="InterPro" id="IPR035906">
    <property type="entry name" value="MetI-like_sf"/>
</dbReference>
<evidence type="ECO:0000256" key="2">
    <source>
        <dbReference type="ARBA" id="ARBA00022448"/>
    </source>
</evidence>
<dbReference type="Pfam" id="PF19300">
    <property type="entry name" value="BPD_transp_1_N"/>
    <property type="match status" value="1"/>
</dbReference>
<feature type="transmembrane region" description="Helical" evidence="7">
    <location>
        <begin position="7"/>
        <end position="28"/>
    </location>
</feature>
<reference evidence="9 10" key="1">
    <citation type="submission" date="2016-10" db="EMBL/GenBank/DDBJ databases">
        <authorList>
            <person name="de Groot N.N."/>
        </authorList>
    </citation>
    <scope>NUCLEOTIDE SEQUENCE [LARGE SCALE GENOMIC DNA]</scope>
    <source>
        <strain evidence="9 10">ATCC 35022</strain>
    </source>
</reference>
<dbReference type="OrthoDB" id="9805855at2"/>
<organism evidence="9 10">
    <name type="scientific">Bauldia litoralis</name>
    <dbReference type="NCBI Taxonomy" id="665467"/>
    <lineage>
        <taxon>Bacteria</taxon>
        <taxon>Pseudomonadati</taxon>
        <taxon>Pseudomonadota</taxon>
        <taxon>Alphaproteobacteria</taxon>
        <taxon>Hyphomicrobiales</taxon>
        <taxon>Kaistiaceae</taxon>
        <taxon>Bauldia</taxon>
    </lineage>
</organism>
<dbReference type="Pfam" id="PF00528">
    <property type="entry name" value="BPD_transp_1"/>
    <property type="match status" value="1"/>
</dbReference>
<dbReference type="PANTHER" id="PTHR43163:SF6">
    <property type="entry name" value="DIPEPTIDE TRANSPORT SYSTEM PERMEASE PROTEIN DPPB-RELATED"/>
    <property type="match status" value="1"/>
</dbReference>
<keyword evidence="3" id="KW-1003">Cell membrane</keyword>
<dbReference type="GO" id="GO:0071916">
    <property type="term" value="F:dipeptide transmembrane transporter activity"/>
    <property type="evidence" value="ECO:0007669"/>
    <property type="project" value="TreeGrafter"/>
</dbReference>
<dbReference type="Gene3D" id="1.10.3720.10">
    <property type="entry name" value="MetI-like"/>
    <property type="match status" value="1"/>
</dbReference>
<accession>A0A1G6CX78</accession>
<keyword evidence="2 7" id="KW-0813">Transport</keyword>
<evidence type="ECO:0000256" key="6">
    <source>
        <dbReference type="ARBA" id="ARBA00023136"/>
    </source>
</evidence>
<keyword evidence="4 7" id="KW-0812">Transmembrane</keyword>
<evidence type="ECO:0000313" key="10">
    <source>
        <dbReference type="Proteomes" id="UP000199071"/>
    </source>
</evidence>